<gene>
    <name evidence="2" type="ORF">DPV79_05395</name>
</gene>
<dbReference type="InterPro" id="IPR025391">
    <property type="entry name" value="DUF4123"/>
</dbReference>
<evidence type="ECO:0000259" key="1">
    <source>
        <dbReference type="Pfam" id="PF13503"/>
    </source>
</evidence>
<organism evidence="2 3">
    <name type="scientific">Burkholderia reimsis</name>
    <dbReference type="NCBI Taxonomy" id="2234132"/>
    <lineage>
        <taxon>Bacteria</taxon>
        <taxon>Pseudomonadati</taxon>
        <taxon>Pseudomonadota</taxon>
        <taxon>Betaproteobacteria</taxon>
        <taxon>Burkholderiales</taxon>
        <taxon>Burkholderiaceae</taxon>
        <taxon>Burkholderia</taxon>
    </lineage>
</organism>
<evidence type="ECO:0000313" key="3">
    <source>
        <dbReference type="Proteomes" id="UP000252458"/>
    </source>
</evidence>
<dbReference type="Pfam" id="PF13503">
    <property type="entry name" value="DUF4123"/>
    <property type="match status" value="1"/>
</dbReference>
<accession>A0A365R0N7</accession>
<dbReference type="RefSeq" id="WP_113044963.1">
    <property type="nucleotide sequence ID" value="NZ_QMFZ01000003.1"/>
</dbReference>
<protein>
    <submittedName>
        <fullName evidence="2">DUF4123 domain-containing protein</fullName>
    </submittedName>
</protein>
<keyword evidence="3" id="KW-1185">Reference proteome</keyword>
<proteinExistence type="predicted"/>
<evidence type="ECO:0000313" key="2">
    <source>
        <dbReference type="EMBL" id="RBB41787.1"/>
    </source>
</evidence>
<comment type="caution">
    <text evidence="2">The sequence shown here is derived from an EMBL/GenBank/DDBJ whole genome shotgun (WGS) entry which is preliminary data.</text>
</comment>
<dbReference type="AlphaFoldDB" id="A0A365R0N7"/>
<dbReference type="EMBL" id="QMFZ01000003">
    <property type="protein sequence ID" value="RBB41787.1"/>
    <property type="molecule type" value="Genomic_DNA"/>
</dbReference>
<dbReference type="Proteomes" id="UP000252458">
    <property type="component" value="Unassembled WGS sequence"/>
</dbReference>
<name>A0A365R0N7_9BURK</name>
<sequence>MSIQDIYSAVQGRASLPVRLFALVDGLLYSELGGSEPRRTRDAAIALLDATPDASLADAGPWLFDFAAVDGDCRRVLGQLAQGEYGVSWIISAYQPHQLAAELRDRLDGILPDGRSVMLRYYDARVMRHFAPALSPTERTTFFSPTFDWLIEIDGQLFRAHPHAA</sequence>
<reference evidence="2 3" key="1">
    <citation type="submission" date="2018-06" db="EMBL/GenBank/DDBJ databases">
        <title>Draft genome sequence of Burkholderia reimsis strain BE51 isolated from a French agricultural soil.</title>
        <authorList>
            <person name="Esmaeel Q."/>
        </authorList>
    </citation>
    <scope>NUCLEOTIDE SEQUENCE [LARGE SCALE GENOMIC DNA]</scope>
    <source>
        <strain evidence="2 3">BE51</strain>
    </source>
</reference>
<feature type="domain" description="DUF4123" evidence="1">
    <location>
        <begin position="20"/>
        <end position="140"/>
    </location>
</feature>